<gene>
    <name evidence="2" type="ORF">ARMSODRAFT_975089</name>
</gene>
<sequence length="249" mass="27865">MFVTSNQMGHKERIHKNLPVISKELQTEVPSAFAVGAVVVFNIKLPWYPGHWSETRRCQDVVGNMTSVNPDIWRTFSCYNGSGGYCATTKEGCHKAFALWLLDGFLMCSVTKHSCLSDHTFHLSIVNAMREYSWWGFTKAAEHGREHAGKCVNRPEGLSRYTKRQEQQDLEVDIQSEVATKVESPNVSSKISSPVQPSQIPSLRSSSQSSCRVGGGSGRVESQVSQPSRSHLREFFKLLGYDLLYAMSL</sequence>
<evidence type="ECO:0000313" key="2">
    <source>
        <dbReference type="EMBL" id="PBK69347.1"/>
    </source>
</evidence>
<accession>A0A2H3BXN4</accession>
<organism evidence="2 3">
    <name type="scientific">Armillaria solidipes</name>
    <dbReference type="NCBI Taxonomy" id="1076256"/>
    <lineage>
        <taxon>Eukaryota</taxon>
        <taxon>Fungi</taxon>
        <taxon>Dikarya</taxon>
        <taxon>Basidiomycota</taxon>
        <taxon>Agaricomycotina</taxon>
        <taxon>Agaricomycetes</taxon>
        <taxon>Agaricomycetidae</taxon>
        <taxon>Agaricales</taxon>
        <taxon>Marasmiineae</taxon>
        <taxon>Physalacriaceae</taxon>
        <taxon>Armillaria</taxon>
    </lineage>
</organism>
<dbReference type="Proteomes" id="UP000218334">
    <property type="component" value="Unassembled WGS sequence"/>
</dbReference>
<keyword evidence="3" id="KW-1185">Reference proteome</keyword>
<name>A0A2H3BXN4_9AGAR</name>
<dbReference type="AlphaFoldDB" id="A0A2H3BXN4"/>
<evidence type="ECO:0000313" key="3">
    <source>
        <dbReference type="Proteomes" id="UP000218334"/>
    </source>
</evidence>
<evidence type="ECO:0000256" key="1">
    <source>
        <dbReference type="SAM" id="MobiDB-lite"/>
    </source>
</evidence>
<proteinExistence type="predicted"/>
<feature type="compositionally biased region" description="Low complexity" evidence="1">
    <location>
        <begin position="187"/>
        <end position="212"/>
    </location>
</feature>
<reference evidence="3" key="1">
    <citation type="journal article" date="2017" name="Nat. Ecol. Evol.">
        <title>Genome expansion and lineage-specific genetic innovations in the forest pathogenic fungi Armillaria.</title>
        <authorList>
            <person name="Sipos G."/>
            <person name="Prasanna A.N."/>
            <person name="Walter M.C."/>
            <person name="O'Connor E."/>
            <person name="Balint B."/>
            <person name="Krizsan K."/>
            <person name="Kiss B."/>
            <person name="Hess J."/>
            <person name="Varga T."/>
            <person name="Slot J."/>
            <person name="Riley R."/>
            <person name="Boka B."/>
            <person name="Rigling D."/>
            <person name="Barry K."/>
            <person name="Lee J."/>
            <person name="Mihaltcheva S."/>
            <person name="LaButti K."/>
            <person name="Lipzen A."/>
            <person name="Waldron R."/>
            <person name="Moloney N.M."/>
            <person name="Sperisen C."/>
            <person name="Kredics L."/>
            <person name="Vagvoelgyi C."/>
            <person name="Patrignani A."/>
            <person name="Fitzpatrick D."/>
            <person name="Nagy I."/>
            <person name="Doyle S."/>
            <person name="Anderson J.B."/>
            <person name="Grigoriev I.V."/>
            <person name="Gueldener U."/>
            <person name="Muensterkoetter M."/>
            <person name="Nagy L.G."/>
        </authorList>
    </citation>
    <scope>NUCLEOTIDE SEQUENCE [LARGE SCALE GENOMIC DNA]</scope>
    <source>
        <strain evidence="3">28-4</strain>
    </source>
</reference>
<feature type="region of interest" description="Disordered" evidence="1">
    <location>
        <begin position="183"/>
        <end position="226"/>
    </location>
</feature>
<protein>
    <submittedName>
        <fullName evidence="2">Uncharacterized protein</fullName>
    </submittedName>
</protein>
<dbReference type="EMBL" id="KZ293429">
    <property type="protein sequence ID" value="PBK69347.1"/>
    <property type="molecule type" value="Genomic_DNA"/>
</dbReference>